<evidence type="ECO:0000313" key="2">
    <source>
        <dbReference type="Proteomes" id="UP001056778"/>
    </source>
</evidence>
<comment type="caution">
    <text evidence="1">The sequence shown here is derived from an EMBL/GenBank/DDBJ whole genome shotgun (WGS) entry which is preliminary data.</text>
</comment>
<keyword evidence="2" id="KW-1185">Reference proteome</keyword>
<evidence type="ECO:0000313" key="1">
    <source>
        <dbReference type="EMBL" id="KAI4468506.1"/>
    </source>
</evidence>
<gene>
    <name evidence="1" type="ORF">MML48_2g00009703</name>
</gene>
<protein>
    <submittedName>
        <fullName evidence="1">Bnip - related</fullName>
    </submittedName>
</protein>
<reference evidence="1" key="1">
    <citation type="submission" date="2022-04" db="EMBL/GenBank/DDBJ databases">
        <title>Chromosome-scale genome assembly of Holotrichia oblita Faldermann.</title>
        <authorList>
            <person name="Rongchong L."/>
        </authorList>
    </citation>
    <scope>NUCLEOTIDE SEQUENCE</scope>
    <source>
        <strain evidence="1">81SQS9</strain>
    </source>
</reference>
<sequence>MAVCKICQVYKLQHGIIFSDQITPDSEKMDISETSDTSGNEQCDSKEVLRLNKPIHTEHLDNESLDNKQYEEISRSKNHSVTKNATNSHPLMYSQSPISSDYPDLIPEKPKRTSYQYYETQTFKSETHTAPFNFPSTDTDGFQYTFEKATNFDLPLLDEYTEKLPEFPASPSALKKALVYEMPLELCHTELSDTENEKSIYEAHLSSNLQNVSLIMTEKEGNLNFLAHGRRSNKLRRIKVVQTETTHDSDISSLDSNSDSLKSEDVFAGNANPLDEDDLDVTNERNESPEPIEPLSAAEERRHARHWQRMVLPGGEQRTIDMRVIEPYKRVLSHGGYLRAGGHTAIVVFSACFLPDKSRIDYDYVMDNLFLYVLWTLERLVTEDYVLIYLHGAATRLPSFSWLKRCYQMVGRKLRKNLTHLYIVHPTLWIKTMLFMAKPFISTKFYRKITFVGSLKELTARVPLECAAIPEKVKAYDSLHCRT</sequence>
<dbReference type="EMBL" id="CM043016">
    <property type="protein sequence ID" value="KAI4468506.1"/>
    <property type="molecule type" value="Genomic_DNA"/>
</dbReference>
<dbReference type="Proteomes" id="UP001056778">
    <property type="component" value="Chromosome 2"/>
</dbReference>
<accession>A0ACB9TNZ2</accession>
<name>A0ACB9TNZ2_HOLOL</name>
<organism evidence="1 2">
    <name type="scientific">Holotrichia oblita</name>
    <name type="common">Chafer beetle</name>
    <dbReference type="NCBI Taxonomy" id="644536"/>
    <lineage>
        <taxon>Eukaryota</taxon>
        <taxon>Metazoa</taxon>
        <taxon>Ecdysozoa</taxon>
        <taxon>Arthropoda</taxon>
        <taxon>Hexapoda</taxon>
        <taxon>Insecta</taxon>
        <taxon>Pterygota</taxon>
        <taxon>Neoptera</taxon>
        <taxon>Endopterygota</taxon>
        <taxon>Coleoptera</taxon>
        <taxon>Polyphaga</taxon>
        <taxon>Scarabaeiformia</taxon>
        <taxon>Scarabaeidae</taxon>
        <taxon>Melolonthinae</taxon>
        <taxon>Holotrichia</taxon>
    </lineage>
</organism>
<proteinExistence type="predicted"/>